<dbReference type="InterPro" id="IPR019080">
    <property type="entry name" value="YqaJ_viral_recombinase"/>
</dbReference>
<dbReference type="InterPro" id="IPR011335">
    <property type="entry name" value="Restrct_endonuc-II-like"/>
</dbReference>
<dbReference type="RefSeq" id="XP_035451946.2">
    <property type="nucleotide sequence ID" value="XM_035596053.2"/>
</dbReference>
<dbReference type="Gene3D" id="3.90.320.10">
    <property type="match status" value="1"/>
</dbReference>
<dbReference type="RefSeq" id="XP_050555596.1">
    <property type="nucleotide sequence ID" value="XM_050699639.1"/>
</dbReference>
<evidence type="ECO:0000313" key="3">
    <source>
        <dbReference type="RefSeq" id="XP_035451946.2"/>
    </source>
</evidence>
<name>A0A9R0DY40_SPOFR</name>
<dbReference type="OrthoDB" id="261614at2759"/>
<dbReference type="Proteomes" id="UP000829999">
    <property type="component" value="Chromosome 23"/>
</dbReference>
<dbReference type="PANTHER" id="PTHR39953:SF1">
    <property type="entry name" value="RE54151P"/>
    <property type="match status" value="1"/>
</dbReference>
<gene>
    <name evidence="4" type="primary">LOC118273697</name>
    <name evidence="3" type="synonym">LOC118277315</name>
</gene>
<dbReference type="Pfam" id="PF09588">
    <property type="entry name" value="YqaJ"/>
    <property type="match status" value="1"/>
</dbReference>
<evidence type="ECO:0000313" key="4">
    <source>
        <dbReference type="RefSeq" id="XP_050555596.1"/>
    </source>
</evidence>
<dbReference type="CDD" id="cd22343">
    <property type="entry name" value="PDDEXK_lambda_exonuclease-like"/>
    <property type="match status" value="1"/>
</dbReference>
<dbReference type="GO" id="GO:0006281">
    <property type="term" value="P:DNA repair"/>
    <property type="evidence" value="ECO:0007669"/>
    <property type="project" value="UniProtKB-ARBA"/>
</dbReference>
<dbReference type="SUPFAM" id="SSF52980">
    <property type="entry name" value="Restriction endonuclease-like"/>
    <property type="match status" value="1"/>
</dbReference>
<keyword evidence="2" id="KW-1185">Reference proteome</keyword>
<dbReference type="AlphaFoldDB" id="A0A9R0DY40"/>
<feature type="domain" description="YqaJ viral recombinase" evidence="1">
    <location>
        <begin position="247"/>
        <end position="374"/>
    </location>
</feature>
<organism evidence="2 4">
    <name type="scientific">Spodoptera frugiperda</name>
    <name type="common">Fall armyworm</name>
    <dbReference type="NCBI Taxonomy" id="7108"/>
    <lineage>
        <taxon>Eukaryota</taxon>
        <taxon>Metazoa</taxon>
        <taxon>Ecdysozoa</taxon>
        <taxon>Arthropoda</taxon>
        <taxon>Hexapoda</taxon>
        <taxon>Insecta</taxon>
        <taxon>Pterygota</taxon>
        <taxon>Neoptera</taxon>
        <taxon>Endopterygota</taxon>
        <taxon>Lepidoptera</taxon>
        <taxon>Glossata</taxon>
        <taxon>Ditrysia</taxon>
        <taxon>Noctuoidea</taxon>
        <taxon>Noctuidae</taxon>
        <taxon>Amphipyrinae</taxon>
        <taxon>Spodoptera</taxon>
    </lineage>
</organism>
<evidence type="ECO:0000259" key="1">
    <source>
        <dbReference type="Pfam" id="PF09588"/>
    </source>
</evidence>
<sequence>MEPGFVKADSNNLPRIDAIMLGRFFASNNDFCSSEFRNVKTSMSSRASYGDDAVSYVQLKRENKFCTVKCKICPEHKVHAKLYGCTLVVDEEDDIILSVQCQDCVASQGGCKHAIAFLMWVHRRSEEPSCTSVECYWKKSKLSQVGTTIKYMTAKELSKGNPILPANPSVFNNFLEEARKRKVEDCQLLKYQPTYSESETWAISMHQLTYKFKERCVEDFLKKIEITASLIKKVEEETREQSNSALWFELRYGRITASKAFEVSRCKTSDGTLISLILGGKIPDTPAMKRGRVLENEVRKTVESKIKKKVSKCGLLLNSKYPMIAGSPDGIFEDGIVEIKCPISKITYKNYIKNALATEKYYAQMQLQMYLSQKKNCCFCIADPDFSQNKKVDIINIEFDPQYVENFINKLLNFWKINIYPLLYQSVE</sequence>
<dbReference type="PANTHER" id="PTHR39953">
    <property type="entry name" value="RE54151P"/>
    <property type="match status" value="1"/>
</dbReference>
<protein>
    <submittedName>
        <fullName evidence="4">Uncharacterized protein LOC118273697</fullName>
    </submittedName>
    <submittedName>
        <fullName evidence="3">Uncharacterized protein LOC118277315</fullName>
    </submittedName>
</protein>
<evidence type="ECO:0000313" key="2">
    <source>
        <dbReference type="Proteomes" id="UP000829999"/>
    </source>
</evidence>
<accession>A0A9R0DY40</accession>
<dbReference type="InterPro" id="IPR011604">
    <property type="entry name" value="PDDEXK-like_dom_sf"/>
</dbReference>
<proteinExistence type="predicted"/>
<dbReference type="Proteomes" id="UP000829999">
    <property type="component" value="Chromosome 16"/>
</dbReference>
<dbReference type="GeneID" id="118273697"/>
<reference evidence="3 4" key="1">
    <citation type="submission" date="2025-04" db="UniProtKB">
        <authorList>
            <consortium name="RefSeq"/>
        </authorList>
    </citation>
    <scope>IDENTIFICATION</scope>
    <source>
        <tissue evidence="3 4">Whole larval tissue</tissue>
    </source>
</reference>